<protein>
    <submittedName>
        <fullName evidence="6">Aldehyde dehydrogenase family protein</fullName>
    </submittedName>
</protein>
<dbReference type="InterPro" id="IPR029510">
    <property type="entry name" value="Ald_DH_CS_GLU"/>
</dbReference>
<dbReference type="CDD" id="cd07138">
    <property type="entry name" value="ALDH_CddD_SSP0762"/>
    <property type="match status" value="1"/>
</dbReference>
<dbReference type="SUPFAM" id="SSF53720">
    <property type="entry name" value="ALDH-like"/>
    <property type="match status" value="1"/>
</dbReference>
<dbReference type="EMBL" id="JBFRYB010000002">
    <property type="protein sequence ID" value="MEX1667059.1"/>
    <property type="molecule type" value="Genomic_DNA"/>
</dbReference>
<dbReference type="Gene3D" id="3.40.605.10">
    <property type="entry name" value="Aldehyde Dehydrogenase, Chain A, domain 1"/>
    <property type="match status" value="1"/>
</dbReference>
<dbReference type="InterPro" id="IPR016163">
    <property type="entry name" value="Ald_DH_C"/>
</dbReference>
<dbReference type="Gene3D" id="3.40.309.10">
    <property type="entry name" value="Aldehyde Dehydrogenase, Chain A, domain 2"/>
    <property type="match status" value="1"/>
</dbReference>
<dbReference type="RefSeq" id="WP_368377173.1">
    <property type="nucleotide sequence ID" value="NZ_JBFRYB010000002.1"/>
</dbReference>
<reference evidence="6 7" key="1">
    <citation type="journal article" date="2011" name="Int. J. Syst. Evol. Microbiol.">
        <title>Zhongshania antarctica gen. nov., sp. nov. and Zhongshania guokunii sp. nov., gammaproteobacteria respectively isolated from coastal attached (fast) ice and surface seawater of the Antarctic.</title>
        <authorList>
            <person name="Li H.J."/>
            <person name="Zhang X.Y."/>
            <person name="Chen C.X."/>
            <person name="Zhang Y.J."/>
            <person name="Gao Z.M."/>
            <person name="Yu Y."/>
            <person name="Chen X.L."/>
            <person name="Chen B."/>
            <person name="Zhang Y.Z."/>
        </authorList>
    </citation>
    <scope>NUCLEOTIDE SEQUENCE [LARGE SCALE GENOMIC DNA]</scope>
    <source>
        <strain evidence="6 7">R06B22</strain>
    </source>
</reference>
<keyword evidence="2 4" id="KW-0560">Oxidoreductase</keyword>
<comment type="caution">
    <text evidence="6">The sequence shown here is derived from an EMBL/GenBank/DDBJ whole genome shotgun (WGS) entry which is preliminary data.</text>
</comment>
<evidence type="ECO:0000256" key="4">
    <source>
        <dbReference type="RuleBase" id="RU003345"/>
    </source>
</evidence>
<dbReference type="Proteomes" id="UP001557484">
    <property type="component" value="Unassembled WGS sequence"/>
</dbReference>
<gene>
    <name evidence="6" type="ORF">AB4875_16300</name>
</gene>
<evidence type="ECO:0000256" key="2">
    <source>
        <dbReference type="ARBA" id="ARBA00023002"/>
    </source>
</evidence>
<dbReference type="PANTHER" id="PTHR42804:SF1">
    <property type="entry name" value="ALDEHYDE DEHYDROGENASE-RELATED"/>
    <property type="match status" value="1"/>
</dbReference>
<evidence type="ECO:0000313" key="6">
    <source>
        <dbReference type="EMBL" id="MEX1667059.1"/>
    </source>
</evidence>
<name>A0ABV3U263_9GAMM</name>
<dbReference type="Pfam" id="PF00171">
    <property type="entry name" value="Aldedh"/>
    <property type="match status" value="1"/>
</dbReference>
<dbReference type="InterPro" id="IPR016162">
    <property type="entry name" value="Ald_DH_N"/>
</dbReference>
<keyword evidence="7" id="KW-1185">Reference proteome</keyword>
<evidence type="ECO:0000256" key="1">
    <source>
        <dbReference type="ARBA" id="ARBA00009986"/>
    </source>
</evidence>
<proteinExistence type="inferred from homology"/>
<organism evidence="6 7">
    <name type="scientific">Zhongshania arctica</name>
    <dbReference type="NCBI Taxonomy" id="3238302"/>
    <lineage>
        <taxon>Bacteria</taxon>
        <taxon>Pseudomonadati</taxon>
        <taxon>Pseudomonadota</taxon>
        <taxon>Gammaproteobacteria</taxon>
        <taxon>Cellvibrionales</taxon>
        <taxon>Spongiibacteraceae</taxon>
        <taxon>Zhongshania</taxon>
    </lineage>
</organism>
<dbReference type="InterPro" id="IPR016161">
    <property type="entry name" value="Ald_DH/histidinol_DH"/>
</dbReference>
<dbReference type="InterPro" id="IPR015590">
    <property type="entry name" value="Aldehyde_DH_dom"/>
</dbReference>
<evidence type="ECO:0000256" key="3">
    <source>
        <dbReference type="PROSITE-ProRule" id="PRU10007"/>
    </source>
</evidence>
<evidence type="ECO:0000313" key="7">
    <source>
        <dbReference type="Proteomes" id="UP001557484"/>
    </source>
</evidence>
<sequence length="477" mass="50596">MRNYLNFYINGEWIAPSGVPSLDVIDPNTEEVAGVISLGNHTHVDQAVAAAKHAFAEWSLTTPAQRVAILERVCEVYGARMQDIAEAINEEMGAPLTSLAIEAQAPMGLGHFMTTTEILKNYAFEEKKGTTTILREPAGVVAMITPWNWPMNQMACKVAPALAAGCTMVLKPSEVAPFSAYLLAEILHEAGVPPGVFNLVNGDGPGVGSYLTAHPDIDLVSFTGSSRAGKMIVKAAADTLKNVSLELGGKSANIILEDADMQEAITNSVATMMMNTGQSCNAPSRMLVPKSSLAKAEDIARKACEGIVVGDSRAANTTMGPLASKMQFEKVQGLIGTGIDEGAKLVCGGPGLPDGIGKGYFTRATVFSDVNNQMTIAREEIFGPVLCIIPYENEEEAIAIANDTPYGLSGYVFSGDHDRASRVARRLRTGAVHLNGAPVDLEAPFGGYKQSGMGREWGVHGFEEFLEVKAVMGDNAA</sequence>
<dbReference type="PANTHER" id="PTHR42804">
    <property type="entry name" value="ALDEHYDE DEHYDROGENASE"/>
    <property type="match status" value="1"/>
</dbReference>
<feature type="active site" evidence="3">
    <location>
        <position position="246"/>
    </location>
</feature>
<accession>A0ABV3U263</accession>
<feature type="domain" description="Aldehyde dehydrogenase" evidence="5">
    <location>
        <begin position="13"/>
        <end position="471"/>
    </location>
</feature>
<dbReference type="PROSITE" id="PS00687">
    <property type="entry name" value="ALDEHYDE_DEHYDR_GLU"/>
    <property type="match status" value="1"/>
</dbReference>
<evidence type="ECO:0000259" key="5">
    <source>
        <dbReference type="Pfam" id="PF00171"/>
    </source>
</evidence>
<comment type="similarity">
    <text evidence="1 4">Belongs to the aldehyde dehydrogenase family.</text>
</comment>